<dbReference type="EMBL" id="NEXD01000058">
    <property type="protein sequence ID" value="PSN84876.1"/>
    <property type="molecule type" value="Genomic_DNA"/>
</dbReference>
<feature type="non-terminal residue" evidence="1">
    <location>
        <position position="1"/>
    </location>
</feature>
<gene>
    <name evidence="1" type="ORF">B9Q02_08400</name>
</gene>
<proteinExistence type="predicted"/>
<evidence type="ECO:0000313" key="1">
    <source>
        <dbReference type="EMBL" id="PSN84876.1"/>
    </source>
</evidence>
<reference evidence="1 2" key="1">
    <citation type="submission" date="2017-04" db="EMBL/GenBank/DDBJ databases">
        <title>Novel microbial lineages endemic to geothermal iron-oxide mats fill important gaps in the evolutionary history of Archaea.</title>
        <authorList>
            <person name="Jay Z.J."/>
            <person name="Beam J.P."/>
            <person name="Dlakic M."/>
            <person name="Rusch D.B."/>
            <person name="Kozubal M.A."/>
            <person name="Inskeep W.P."/>
        </authorList>
    </citation>
    <scope>NUCLEOTIDE SEQUENCE [LARGE SCALE GENOMIC DNA]</scope>
    <source>
        <strain evidence="1">BE_D</strain>
    </source>
</reference>
<protein>
    <submittedName>
        <fullName evidence="1">Uncharacterized protein</fullName>
    </submittedName>
</protein>
<organism evidence="1 2">
    <name type="scientific">Candidatus Marsarchaeota G1 archaeon BE_D</name>
    <dbReference type="NCBI Taxonomy" id="1978156"/>
    <lineage>
        <taxon>Archaea</taxon>
        <taxon>Candidatus Marsarchaeota</taxon>
        <taxon>Candidatus Marsarchaeota group 1</taxon>
    </lineage>
</organism>
<dbReference type="AlphaFoldDB" id="A0A2R6AER2"/>
<sequence length="117" mass="13561">EIPIVLGLCFKKAYFCFKPKLSMGKDTKRLRELNELKCLIEETREGWGIFLTRGLLNSEGRKVCARIGSLAGRLFPERSYNVKRIIGDGSDYHIDKVLNELYELVIFEFQNSRLQES</sequence>
<accession>A0A2R6AER2</accession>
<comment type="caution">
    <text evidence="1">The sequence shown here is derived from an EMBL/GenBank/DDBJ whole genome shotgun (WGS) entry which is preliminary data.</text>
</comment>
<dbReference type="Proteomes" id="UP000240569">
    <property type="component" value="Unassembled WGS sequence"/>
</dbReference>
<name>A0A2R6AER2_9ARCH</name>
<evidence type="ECO:0000313" key="2">
    <source>
        <dbReference type="Proteomes" id="UP000240569"/>
    </source>
</evidence>